<dbReference type="InterPro" id="IPR035979">
    <property type="entry name" value="RBD_domain_sf"/>
</dbReference>
<dbReference type="SUPFAM" id="SSF82199">
    <property type="entry name" value="SET domain"/>
    <property type="match status" value="1"/>
</dbReference>
<dbReference type="Gene3D" id="3.30.70.330">
    <property type="match status" value="1"/>
</dbReference>
<feature type="compositionally biased region" description="Basic and acidic residues" evidence="19">
    <location>
        <begin position="544"/>
        <end position="571"/>
    </location>
</feature>
<feature type="compositionally biased region" description="Basic residues" evidence="19">
    <location>
        <begin position="999"/>
        <end position="1008"/>
    </location>
</feature>
<evidence type="ECO:0000259" key="21">
    <source>
        <dbReference type="PROSITE" id="PS50280"/>
    </source>
</evidence>
<feature type="compositionally biased region" description="Low complexity" evidence="19">
    <location>
        <begin position="970"/>
        <end position="985"/>
    </location>
</feature>
<dbReference type="PROSITE" id="PS50102">
    <property type="entry name" value="RRM"/>
    <property type="match status" value="1"/>
</dbReference>
<dbReference type="SMART" id="SM00360">
    <property type="entry name" value="RRM"/>
    <property type="match status" value="1"/>
</dbReference>
<feature type="compositionally biased region" description="Basic residues" evidence="19">
    <location>
        <begin position="1040"/>
        <end position="1050"/>
    </location>
</feature>
<feature type="compositionally biased region" description="Basic and acidic residues" evidence="19">
    <location>
        <begin position="500"/>
        <end position="509"/>
    </location>
</feature>
<keyword evidence="12" id="KW-0804">Transcription</keyword>
<evidence type="ECO:0000256" key="16">
    <source>
        <dbReference type="ARBA" id="ARBA00047583"/>
    </source>
</evidence>
<feature type="compositionally biased region" description="Basic and acidic residues" evidence="19">
    <location>
        <begin position="468"/>
        <end position="477"/>
    </location>
</feature>
<dbReference type="PROSITE" id="PS50280">
    <property type="entry name" value="SET"/>
    <property type="match status" value="1"/>
</dbReference>
<dbReference type="InterPro" id="IPR044570">
    <property type="entry name" value="Set1-like"/>
</dbReference>
<evidence type="ECO:0000256" key="18">
    <source>
        <dbReference type="PROSITE-ProRule" id="PRU00176"/>
    </source>
</evidence>
<dbReference type="Pfam" id="PF00856">
    <property type="entry name" value="SET"/>
    <property type="match status" value="1"/>
</dbReference>
<dbReference type="GO" id="GO:0003723">
    <property type="term" value="F:RNA binding"/>
    <property type="evidence" value="ECO:0007669"/>
    <property type="project" value="UniProtKB-UniRule"/>
</dbReference>
<dbReference type="PANTHER" id="PTHR45814">
    <property type="entry name" value="HISTONE-LYSINE N-METHYLTRANSFERASE SETD1"/>
    <property type="match status" value="1"/>
</dbReference>
<keyword evidence="9" id="KW-0156">Chromatin regulator</keyword>
<feature type="compositionally biased region" description="Basic and acidic residues" evidence="19">
    <location>
        <begin position="431"/>
        <end position="440"/>
    </location>
</feature>
<feature type="region of interest" description="Disordered" evidence="19">
    <location>
        <begin position="1558"/>
        <end position="1579"/>
    </location>
</feature>
<dbReference type="InterPro" id="IPR024657">
    <property type="entry name" value="COMPASS_Set1_N-SET"/>
</dbReference>
<feature type="compositionally biased region" description="Acidic residues" evidence="19">
    <location>
        <begin position="1180"/>
        <end position="1204"/>
    </location>
</feature>
<dbReference type="FunFam" id="2.170.270.10:FF:000010">
    <property type="entry name" value="Histone-lysine N-methyltransferase"/>
    <property type="match status" value="1"/>
</dbReference>
<evidence type="ECO:0000256" key="15">
    <source>
        <dbReference type="ARBA" id="ARBA00047571"/>
    </source>
</evidence>
<evidence type="ECO:0000313" key="23">
    <source>
        <dbReference type="EMBL" id="KAG0253443.1"/>
    </source>
</evidence>
<feature type="compositionally biased region" description="Low complexity" evidence="19">
    <location>
        <begin position="312"/>
        <end position="331"/>
    </location>
</feature>
<evidence type="ECO:0000256" key="5">
    <source>
        <dbReference type="ARBA" id="ARBA00022454"/>
    </source>
</evidence>
<feature type="compositionally biased region" description="Gly residues" evidence="19">
    <location>
        <begin position="1131"/>
        <end position="1141"/>
    </location>
</feature>
<feature type="domain" description="SET" evidence="21">
    <location>
        <begin position="1643"/>
        <end position="1760"/>
    </location>
</feature>
<evidence type="ECO:0000256" key="8">
    <source>
        <dbReference type="ARBA" id="ARBA00022691"/>
    </source>
</evidence>
<evidence type="ECO:0000256" key="9">
    <source>
        <dbReference type="ARBA" id="ARBA00022853"/>
    </source>
</evidence>
<comment type="catalytic activity">
    <reaction evidence="16">
        <text>N(6)-methyl-L-lysyl(4)-[histone H3] + S-adenosyl-L-methionine = N(6),N(6)-dimethyl-L-lysyl(4)-[histone H3] + S-adenosyl-L-homocysteine + H(+)</text>
        <dbReference type="Rhea" id="RHEA:60268"/>
        <dbReference type="Rhea" id="RHEA-COMP:15540"/>
        <dbReference type="Rhea" id="RHEA-COMP:15543"/>
        <dbReference type="ChEBI" id="CHEBI:15378"/>
        <dbReference type="ChEBI" id="CHEBI:57856"/>
        <dbReference type="ChEBI" id="CHEBI:59789"/>
        <dbReference type="ChEBI" id="CHEBI:61929"/>
        <dbReference type="ChEBI" id="CHEBI:61976"/>
    </reaction>
</comment>
<evidence type="ECO:0000256" key="7">
    <source>
        <dbReference type="ARBA" id="ARBA00022679"/>
    </source>
</evidence>
<evidence type="ECO:0000256" key="4">
    <source>
        <dbReference type="ARBA" id="ARBA00015839"/>
    </source>
</evidence>
<feature type="compositionally biased region" description="Low complexity" evidence="19">
    <location>
        <begin position="1270"/>
        <end position="1290"/>
    </location>
</feature>
<feature type="compositionally biased region" description="Basic and acidic residues" evidence="19">
    <location>
        <begin position="1075"/>
        <end position="1100"/>
    </location>
</feature>
<feature type="region of interest" description="Disordered" evidence="19">
    <location>
        <begin position="734"/>
        <end position="784"/>
    </location>
</feature>
<dbReference type="OrthoDB" id="308383at2759"/>
<evidence type="ECO:0000256" key="19">
    <source>
        <dbReference type="SAM" id="MobiDB-lite"/>
    </source>
</evidence>
<feature type="region of interest" description="Disordered" evidence="19">
    <location>
        <begin position="837"/>
        <end position="903"/>
    </location>
</feature>
<dbReference type="InterPro" id="IPR003616">
    <property type="entry name" value="Post-SET_dom"/>
</dbReference>
<dbReference type="Pfam" id="PF11767">
    <property type="entry name" value="SET_assoc"/>
    <property type="match status" value="1"/>
</dbReference>
<comment type="subcellular location">
    <subcellularLocation>
        <location evidence="2">Chromosome</location>
    </subcellularLocation>
    <subcellularLocation>
        <location evidence="1">Nucleus</location>
    </subcellularLocation>
</comment>
<dbReference type="EC" id="2.1.1.354" evidence="3"/>
<feature type="region of interest" description="Disordered" evidence="19">
    <location>
        <begin position="1394"/>
        <end position="1460"/>
    </location>
</feature>
<feature type="compositionally biased region" description="Low complexity" evidence="19">
    <location>
        <begin position="361"/>
        <end position="396"/>
    </location>
</feature>
<dbReference type="Pfam" id="PF11764">
    <property type="entry name" value="N-SET"/>
    <property type="match status" value="1"/>
</dbReference>
<evidence type="ECO:0000313" key="24">
    <source>
        <dbReference type="Proteomes" id="UP000807716"/>
    </source>
</evidence>
<evidence type="ECO:0000256" key="14">
    <source>
        <dbReference type="ARBA" id="ARBA00030093"/>
    </source>
</evidence>
<evidence type="ECO:0000256" key="13">
    <source>
        <dbReference type="ARBA" id="ARBA00023242"/>
    </source>
</evidence>
<dbReference type="GO" id="GO:0048188">
    <property type="term" value="C:Set1C/COMPASS complex"/>
    <property type="evidence" value="ECO:0007669"/>
    <property type="project" value="InterPro"/>
</dbReference>
<feature type="region of interest" description="Disordered" evidence="19">
    <location>
        <begin position="916"/>
        <end position="1379"/>
    </location>
</feature>
<feature type="region of interest" description="Disordered" evidence="19">
    <location>
        <begin position="361"/>
        <end position="652"/>
    </location>
</feature>
<reference evidence="23" key="1">
    <citation type="journal article" date="2020" name="Fungal Divers.">
        <title>Resolving the Mortierellaceae phylogeny through synthesis of multi-gene phylogenetics and phylogenomics.</title>
        <authorList>
            <person name="Vandepol N."/>
            <person name="Liber J."/>
            <person name="Desiro A."/>
            <person name="Na H."/>
            <person name="Kennedy M."/>
            <person name="Barry K."/>
            <person name="Grigoriev I.V."/>
            <person name="Miller A.N."/>
            <person name="O'Donnell K."/>
            <person name="Stajich J.E."/>
            <person name="Bonito G."/>
        </authorList>
    </citation>
    <scope>NUCLEOTIDE SEQUENCE</scope>
    <source>
        <strain evidence="23">BC1065</strain>
    </source>
</reference>
<dbReference type="Proteomes" id="UP000807716">
    <property type="component" value="Unassembled WGS sequence"/>
</dbReference>
<feature type="compositionally biased region" description="Low complexity" evidence="19">
    <location>
        <begin position="877"/>
        <end position="903"/>
    </location>
</feature>
<dbReference type="SMART" id="SM00508">
    <property type="entry name" value="PostSET"/>
    <property type="match status" value="1"/>
</dbReference>
<name>A0A9P6TZN7_9FUNG</name>
<feature type="domain" description="Post-SET" evidence="22">
    <location>
        <begin position="1766"/>
        <end position="1782"/>
    </location>
</feature>
<dbReference type="Gene3D" id="2.170.270.10">
    <property type="entry name" value="SET domain"/>
    <property type="match status" value="1"/>
</dbReference>
<dbReference type="InterPro" id="IPR000504">
    <property type="entry name" value="RRM_dom"/>
</dbReference>
<evidence type="ECO:0000256" key="11">
    <source>
        <dbReference type="ARBA" id="ARBA00023015"/>
    </source>
</evidence>
<dbReference type="CDD" id="cd19169">
    <property type="entry name" value="SET_SETD1"/>
    <property type="match status" value="1"/>
</dbReference>
<keyword evidence="13" id="KW-0539">Nucleus</keyword>
<evidence type="ECO:0000259" key="20">
    <source>
        <dbReference type="PROSITE" id="PS50102"/>
    </source>
</evidence>
<feature type="compositionally biased region" description="Low complexity" evidence="19">
    <location>
        <begin position="1009"/>
        <end position="1024"/>
    </location>
</feature>
<keyword evidence="8" id="KW-0949">S-adenosyl-L-methionine</keyword>
<dbReference type="InterPro" id="IPR046341">
    <property type="entry name" value="SET_dom_sf"/>
</dbReference>
<dbReference type="GO" id="GO:0005694">
    <property type="term" value="C:chromosome"/>
    <property type="evidence" value="ECO:0007669"/>
    <property type="project" value="UniProtKB-SubCell"/>
</dbReference>
<organism evidence="23 24">
    <name type="scientific">Actinomortierella ambigua</name>
    <dbReference type="NCBI Taxonomy" id="1343610"/>
    <lineage>
        <taxon>Eukaryota</taxon>
        <taxon>Fungi</taxon>
        <taxon>Fungi incertae sedis</taxon>
        <taxon>Mucoromycota</taxon>
        <taxon>Mortierellomycotina</taxon>
        <taxon>Mortierellomycetes</taxon>
        <taxon>Mortierellales</taxon>
        <taxon>Mortierellaceae</taxon>
        <taxon>Actinomortierella</taxon>
    </lineage>
</organism>
<accession>A0A9P6TZN7</accession>
<dbReference type="InterPro" id="IPR012677">
    <property type="entry name" value="Nucleotide-bd_a/b_plait_sf"/>
</dbReference>
<evidence type="ECO:0000259" key="22">
    <source>
        <dbReference type="PROSITE" id="PS50868"/>
    </source>
</evidence>
<feature type="compositionally biased region" description="Basic residues" evidence="19">
    <location>
        <begin position="576"/>
        <end position="589"/>
    </location>
</feature>
<evidence type="ECO:0000256" key="2">
    <source>
        <dbReference type="ARBA" id="ARBA00004286"/>
    </source>
</evidence>
<evidence type="ECO:0000256" key="1">
    <source>
        <dbReference type="ARBA" id="ARBA00004123"/>
    </source>
</evidence>
<proteinExistence type="predicted"/>
<sequence length="1782" mass="193099">MSLIGSTHLASSTVSTNNNNNTSTSDSGTSIGINILGAGDSSNIAPADFASVSTSAATATTSSSLTTIAPIQTLSDASSGTVRNFKVIYDPFLDASKSRNATLICRYQDDLTEEDTQDPQDPRRTAANYSHLISKTRKAFKGALVPVRFERDANSIVHHGVLVSHLAFNTTHLDLEILFAGCREILDIIIERHPVTGVGLGFGRVVFGGPDAEAAAKKAVETLHGRQLDRGPLKVILDGSGSKFRKAKANVAARIEAAKAKAAQESSSQERDLYTNDDDMEIDDASTPPPSHSDTFADVADTSPAASGLAISTAPAPAPSSTSSSSSSSSTAAPAVSAASAASASAATSAVPTTKTAAAAAQASNSTSSFKSSGSTASSTTATSTAASGAPARRVPIPLPPTPRVRIPLPPKPVKSHAPTASREDGEIDENAGRRGKDAGGPDASNQRSAQPPPPSLPSSRRGASAIDWEKGFERLHGGPLTPSAETGGGSSSYRGLGKPPRDVRDVDSPYRLGSGGGVPPLLSPSTGRPDWLKTPPSLAGPPYRDDGYERRGYFDDMHFPPPPDRYERRPGGGGGRRRSNASRSRSRSWSRSLSRERSPSRSWSPDSRGGLSHGNSHHHHGSNNNTNNNNSSATRGRRRSRTRAKDMDGGDVDAGWNRDLACLIIHRDFLPFHRITLQDMKREFDKFGPERIERHGENWYIRFVSLAQARRCHVVLDQKPLLGQKVSITLHEPGDDLLPPELVPHRSEGTGSNGHRSSADYGSRRSKSSGAKGSGAGFDRSTKLQQTKDESLVHWTTDLIMRELFQVFLKDLGNRVIGPSIYDFLNPATRKIKNEVSSLKEEQEVTPTKPRTADRDGLVPSVVKDHEETSTKKTTESATAQQRPQLETTSSTTATTTTTSTTTTATTAAITTSNATVDQPIKSEKSAAPSTKPTTSQLKELDALQRLPSFKKRQTTASAAPGTPTKLKTTSSQGRATSGSSSSKSRLRAKGGEAKNERGRRRSRTRSVSRSSSASRSRSRSWSTKQRKSGGAAGGRSWSRSRSRSRSTSRRPSAQGGYSGRERRRRYSDSGSEYDSHSRASKQAEGKRSQQAQHQRDDVSSDEDEDIGPRRRLGKKPERPSSGAATMPKKGGGGGGGGGSDMRKAKAKSLRDYLSSSDDNQQADDFLIEFRQRDPQGDTSEEEDEDEEDQPFVVDDEDMEGLDEGVSGDQDTENENELDALRDRHSRMEDVESADARQTKRKRHLSAMETDSGQEAEHMKKGRRRKGQAATANTTATTTTATTPTATTAGMDLDASGSDFELSATTATPTSLKSKTNKKTGKKQISSQVSTKKQQHPSQRIGGKKHEEVLPMPGEDDMAIDEIAIADHSAEASPAPSSRLGSVAIDIQVPDIQHDHQGTPYSTDSEQGSSWDNDDSDSDSSYFDLYEPYESMRHLGGDQQQQQQQHQQQQLQRLQQQQSSKSASNALIYDIGHGDEEDFKFLKTALEMERKRAEEEEVARRHGGGGGHHAHHLPLHETMALMDPSNHHLSATGGFGLGGVLPLRHIHDNSISINSNSNINNNNTSAETKSPHRTGSARTEGYYKISETDKSIYLPHRNTAQVNTASARISSRMNRVNNRRLMVGMATDSDILKFNQLKVRKKQLRFAKSPIHDWGLFAMEKVDANDMVIEYIGEVIRQKVADHREKQYERMGIGSSYLFRVDDDTVIDATKMGNIARFINHCCTPNCNAKIITVDGQKKIVIYAKRDIEEGEEITYDYKFPIEADKIPCLCGSKGCRGTLN</sequence>
<feature type="region of interest" description="Disordered" evidence="19">
    <location>
        <begin position="278"/>
        <end position="331"/>
    </location>
</feature>
<dbReference type="InterPro" id="IPR001214">
    <property type="entry name" value="SET_dom"/>
</dbReference>
<dbReference type="SMART" id="SM00317">
    <property type="entry name" value="SET"/>
    <property type="match status" value="1"/>
</dbReference>
<feature type="domain" description="RRM" evidence="20">
    <location>
        <begin position="159"/>
        <end position="240"/>
    </location>
</feature>
<keyword evidence="11" id="KW-0805">Transcription regulation</keyword>
<keyword evidence="10 18" id="KW-0694">RNA-binding</keyword>
<keyword evidence="5" id="KW-0158">Chromosome</keyword>
<evidence type="ECO:0000256" key="17">
    <source>
        <dbReference type="ARBA" id="ARBA00049129"/>
    </source>
</evidence>
<feature type="compositionally biased region" description="Basic and acidic residues" evidence="19">
    <location>
        <begin position="852"/>
        <end position="876"/>
    </location>
</feature>
<dbReference type="InterPro" id="IPR024636">
    <property type="entry name" value="SET_assoc"/>
</dbReference>
<evidence type="ECO:0000256" key="3">
    <source>
        <dbReference type="ARBA" id="ARBA00012182"/>
    </source>
</evidence>
<dbReference type="PANTHER" id="PTHR45814:SF2">
    <property type="entry name" value="HISTONE-LYSINE N-METHYLTRANSFERASE SETD1"/>
    <property type="match status" value="1"/>
</dbReference>
<dbReference type="SMART" id="SM01291">
    <property type="entry name" value="N-SET"/>
    <property type="match status" value="1"/>
</dbReference>
<evidence type="ECO:0000256" key="12">
    <source>
        <dbReference type="ARBA" id="ARBA00023163"/>
    </source>
</evidence>
<dbReference type="EMBL" id="JAAAJB010000580">
    <property type="protein sequence ID" value="KAG0253443.1"/>
    <property type="molecule type" value="Genomic_DNA"/>
</dbReference>
<keyword evidence="6 23" id="KW-0489">Methyltransferase</keyword>
<dbReference type="SUPFAM" id="SSF54928">
    <property type="entry name" value="RNA-binding domain, RBD"/>
    <property type="match status" value="1"/>
</dbReference>
<feature type="compositionally biased region" description="Polar residues" evidence="19">
    <location>
        <begin position="1325"/>
        <end position="1339"/>
    </location>
</feature>
<comment type="caution">
    <text evidence="23">The sequence shown here is derived from an EMBL/GenBank/DDBJ whole genome shotgun (WGS) entry which is preliminary data.</text>
</comment>
<feature type="compositionally biased region" description="Low complexity" evidence="19">
    <location>
        <begin position="1440"/>
        <end position="1459"/>
    </location>
</feature>
<feature type="compositionally biased region" description="Low complexity" evidence="19">
    <location>
        <begin position="623"/>
        <end position="635"/>
    </location>
</feature>
<feature type="compositionally biased region" description="Polar residues" evidence="19">
    <location>
        <begin position="1400"/>
        <end position="1409"/>
    </location>
</feature>
<feature type="compositionally biased region" description="Basic and acidic residues" evidence="19">
    <location>
        <begin position="1220"/>
        <end position="1239"/>
    </location>
</feature>
<feature type="compositionally biased region" description="Polar residues" evidence="19">
    <location>
        <begin position="929"/>
        <end position="939"/>
    </location>
</feature>
<keyword evidence="24" id="KW-1185">Reference proteome</keyword>
<dbReference type="GO" id="GO:0140999">
    <property type="term" value="F:histone H3K4 trimethyltransferase activity"/>
    <property type="evidence" value="ECO:0007669"/>
    <property type="project" value="UniProtKB-EC"/>
</dbReference>
<dbReference type="InterPro" id="IPR037841">
    <property type="entry name" value="SET_SETD1A/B"/>
</dbReference>
<evidence type="ECO:0000256" key="10">
    <source>
        <dbReference type="ARBA" id="ARBA00022884"/>
    </source>
</evidence>
<feature type="compositionally biased region" description="Low complexity" evidence="19">
    <location>
        <begin position="601"/>
        <end position="615"/>
    </location>
</feature>
<comment type="catalytic activity">
    <reaction evidence="17">
        <text>N(6),N(6)-dimethyl-L-lysyl(4)-[histone H3] + S-adenosyl-L-methionine = N(6),N(6),N(6)-trimethyl-L-lysyl(4)-[histone H3] + S-adenosyl-L-homocysteine + H(+)</text>
        <dbReference type="Rhea" id="RHEA:60272"/>
        <dbReference type="Rhea" id="RHEA-COMP:15537"/>
        <dbReference type="Rhea" id="RHEA-COMP:15540"/>
        <dbReference type="ChEBI" id="CHEBI:15378"/>
        <dbReference type="ChEBI" id="CHEBI:57856"/>
        <dbReference type="ChEBI" id="CHEBI:59789"/>
        <dbReference type="ChEBI" id="CHEBI:61961"/>
        <dbReference type="ChEBI" id="CHEBI:61976"/>
    </reaction>
</comment>
<protein>
    <recommendedName>
        <fullName evidence="4">Histone-lysine N-methyltransferase, H3 lysine-4 specific</fullName>
        <ecNumber evidence="3">2.1.1.354</ecNumber>
    </recommendedName>
    <alternativeName>
        <fullName evidence="14">SET domain-containing protein 1</fullName>
    </alternativeName>
</protein>
<feature type="compositionally biased region" description="Pro residues" evidence="19">
    <location>
        <begin position="397"/>
        <end position="413"/>
    </location>
</feature>
<keyword evidence="7" id="KW-0808">Transferase</keyword>
<evidence type="ECO:0000256" key="6">
    <source>
        <dbReference type="ARBA" id="ARBA00022603"/>
    </source>
</evidence>
<dbReference type="GO" id="GO:0032259">
    <property type="term" value="P:methylation"/>
    <property type="evidence" value="ECO:0007669"/>
    <property type="project" value="UniProtKB-KW"/>
</dbReference>
<dbReference type="PROSITE" id="PS50868">
    <property type="entry name" value="POST_SET"/>
    <property type="match status" value="1"/>
</dbReference>
<gene>
    <name evidence="23" type="primary">SET1</name>
    <name evidence="23" type="ORF">DFQ27_007410</name>
</gene>
<comment type="catalytic activity">
    <reaction evidence="15">
        <text>L-lysyl(4)-[histone H3] + 3 S-adenosyl-L-methionine = N(6),N(6),N(6)-trimethyl-L-lysyl(4)-[histone H3] + 3 S-adenosyl-L-homocysteine + 3 H(+)</text>
        <dbReference type="Rhea" id="RHEA:60260"/>
        <dbReference type="Rhea" id="RHEA-COMP:15537"/>
        <dbReference type="Rhea" id="RHEA-COMP:15547"/>
        <dbReference type="ChEBI" id="CHEBI:15378"/>
        <dbReference type="ChEBI" id="CHEBI:29969"/>
        <dbReference type="ChEBI" id="CHEBI:57856"/>
        <dbReference type="ChEBI" id="CHEBI:59789"/>
        <dbReference type="ChEBI" id="CHEBI:61961"/>
        <dbReference type="EC" id="2.1.1.354"/>
    </reaction>
</comment>